<reference evidence="1" key="2">
    <citation type="submission" date="2022-10" db="EMBL/GenBank/DDBJ databases">
        <authorList>
            <person name="Ngo T.-E."/>
        </authorList>
    </citation>
    <scope>NUCLEOTIDE SEQUENCE</scope>
    <source>
        <strain evidence="1">JHB</strain>
    </source>
</reference>
<gene>
    <name evidence="1" type="ORF">BJP36_31515</name>
</gene>
<sequence>MKNLNQVKLELETASNLMIGAGAVMKLAGSYSRKEYQEQILPTMKPPNLKIDGFSGLMSWEHAYLVTLWKQNKKNFQNLPLSLQPQYEKLLLAYKIMASSHRNICSKFGGGEVGGSVKHPTKNALLALEKIVQARWQMI</sequence>
<evidence type="ECO:0000313" key="1">
    <source>
        <dbReference type="EMBL" id="WAN69809.1"/>
    </source>
</evidence>
<dbReference type="EMBL" id="CP017708">
    <property type="protein sequence ID" value="WAN69809.1"/>
    <property type="molecule type" value="Genomic_DNA"/>
</dbReference>
<accession>A0A9Q9SUB5</accession>
<reference evidence="1" key="1">
    <citation type="journal article" date="2017" name="Proc. Natl. Acad. Sci. U.S.A.">
        <title>Comparative genomics uncovers the prolific and distinctive metabolic potential of the cyanobacterial genus Moorea.</title>
        <authorList>
            <person name="Leao T."/>
            <person name="Castelao G."/>
            <person name="Korobeynikov A."/>
            <person name="Monroe E.A."/>
            <person name="Podell S."/>
            <person name="Glukhov E."/>
            <person name="Allen E.E."/>
            <person name="Gerwick W.H."/>
            <person name="Gerwick L."/>
        </authorList>
    </citation>
    <scope>NUCLEOTIDE SEQUENCE</scope>
    <source>
        <strain evidence="1">JHB</strain>
    </source>
</reference>
<protein>
    <submittedName>
        <fullName evidence="1">Uncharacterized protein</fullName>
    </submittedName>
</protein>
<dbReference type="AlphaFoldDB" id="A0A9Q9SUB5"/>
<proteinExistence type="predicted"/>
<name>A0A9Q9SUB5_MOOP1</name>
<dbReference type="Proteomes" id="UP000176944">
    <property type="component" value="Chromosome"/>
</dbReference>
<organism evidence="1">
    <name type="scientific">Moorena producens (strain JHB)</name>
    <dbReference type="NCBI Taxonomy" id="1454205"/>
    <lineage>
        <taxon>Bacteria</taxon>
        <taxon>Bacillati</taxon>
        <taxon>Cyanobacteriota</taxon>
        <taxon>Cyanophyceae</taxon>
        <taxon>Coleofasciculales</taxon>
        <taxon>Coleofasciculaceae</taxon>
        <taxon>Moorena</taxon>
    </lineage>
</organism>